<reference evidence="4" key="1">
    <citation type="submission" date="2025-08" db="UniProtKB">
        <authorList>
            <consortium name="RefSeq"/>
        </authorList>
    </citation>
    <scope>IDENTIFICATION</scope>
</reference>
<dbReference type="InterPro" id="IPR011990">
    <property type="entry name" value="TPR-like_helical_dom_sf"/>
</dbReference>
<keyword evidence="3" id="KW-1185">Reference proteome</keyword>
<dbReference type="InterPro" id="IPR046960">
    <property type="entry name" value="PPR_At4g14850-like_plant"/>
</dbReference>
<dbReference type="RefSeq" id="XP_011091365.1">
    <property type="nucleotide sequence ID" value="XM_011093063.2"/>
</dbReference>
<dbReference type="Pfam" id="PF20430">
    <property type="entry name" value="Eplus_motif"/>
    <property type="match status" value="1"/>
</dbReference>
<sequence length="656" mass="73236">MIAFSRISAIRNCCFRSIQRASPFHSSVPAVDPLISLLNLLELSIETHSLKLIQQSHARAQRLGLAQHPLIAQKLIFSCCQFKRPFDARLVFDSLLVKNTHICNTLLSGYGKNELFVESLELFRDMAGSSILPLPDDFTFSLIFKIIGDSGEVLLGKLVHARSVRNALVLDTVVGNSLMSMYGRYGCFDDSLKVFDEMPLRNVSSWNALISGYGKVNMEDRDDSFLKYKLWDFVKGMQNEGLRFDAFTVSTLLSLCGGGAINDESRKKCGHGRELHSYIVRNGLDSSLGLESDVHLGCCLIDMYSKSGKVDLGRRVFDSLKRKNVFTWTAMINGYVHCAKFDEALFLFREMQWRNGVAPNKVSLVAILPACCSFASLMGGKQIHGFAVRRELNYELSLCNALIDMYSKCGSLNYANRVFEYECINKDAISWSSIISAYGLHGQGQTAVILFDKMLQNGVKPDTTIVVGILSACCRSGLTNDGMRIYDSVVNDYNIKPTVEMCACMVDLFGRSGQLDRALNFIKSMPVEPGPSVWGALLSASELHGNSEMQDLAYKTLIKMEPDNSSNYISLSNLYAASKRWDAVAEVRKVMRERGLRKMPGCSWISINSTTHSFFVADKSHPRSELIYVMLDELVSAMKLTSYDTDSVYSMEVSEQ</sequence>
<dbReference type="Proteomes" id="UP000504604">
    <property type="component" value="Linkage group LG10"/>
</dbReference>
<accession>A0A6I9U3U8</accession>
<proteinExistence type="predicted"/>
<dbReference type="PANTHER" id="PTHR47926:SF540">
    <property type="entry name" value="PENTATRICOPEPTIDE REPEAT-CONTAINING PROTEIN"/>
    <property type="match status" value="1"/>
</dbReference>
<dbReference type="GO" id="GO:0003723">
    <property type="term" value="F:RNA binding"/>
    <property type="evidence" value="ECO:0007669"/>
    <property type="project" value="InterPro"/>
</dbReference>
<dbReference type="InParanoid" id="A0A6I9U3U8"/>
<feature type="repeat" description="PPR" evidence="2">
    <location>
        <begin position="99"/>
        <end position="133"/>
    </location>
</feature>
<dbReference type="PROSITE" id="PS51375">
    <property type="entry name" value="PPR"/>
    <property type="match status" value="4"/>
</dbReference>
<dbReference type="Gene3D" id="1.25.40.10">
    <property type="entry name" value="Tetratricopeptide repeat domain"/>
    <property type="match status" value="4"/>
</dbReference>
<feature type="repeat" description="PPR" evidence="2">
    <location>
        <begin position="171"/>
        <end position="205"/>
    </location>
</feature>
<feature type="repeat" description="PPR" evidence="2">
    <location>
        <begin position="324"/>
        <end position="358"/>
    </location>
</feature>
<evidence type="ECO:0000256" key="1">
    <source>
        <dbReference type="ARBA" id="ARBA00022737"/>
    </source>
</evidence>
<protein>
    <submittedName>
        <fullName evidence="4">Pentatricopeptide repeat-containing protein At1g06140, mitochondrial-like</fullName>
    </submittedName>
</protein>
<dbReference type="OrthoDB" id="879807at2759"/>
<dbReference type="Pfam" id="PF01535">
    <property type="entry name" value="PPR"/>
    <property type="match status" value="6"/>
</dbReference>
<gene>
    <name evidence="4" type="primary">LOC105171822</name>
</gene>
<dbReference type="AlphaFoldDB" id="A0A6I9U3U8"/>
<dbReference type="KEGG" id="sind:105171822"/>
<dbReference type="Pfam" id="PF20431">
    <property type="entry name" value="E_motif"/>
    <property type="match status" value="1"/>
</dbReference>
<dbReference type="FunFam" id="1.25.40.10:FF:000996">
    <property type="entry name" value="Small kernel1"/>
    <property type="match status" value="1"/>
</dbReference>
<dbReference type="InterPro" id="IPR046848">
    <property type="entry name" value="E_motif"/>
</dbReference>
<keyword evidence="1" id="KW-0677">Repeat</keyword>
<dbReference type="GO" id="GO:0009451">
    <property type="term" value="P:RNA modification"/>
    <property type="evidence" value="ECO:0007669"/>
    <property type="project" value="InterPro"/>
</dbReference>
<dbReference type="PANTHER" id="PTHR47926">
    <property type="entry name" value="PENTATRICOPEPTIDE REPEAT-CONTAINING PROTEIN"/>
    <property type="match status" value="1"/>
</dbReference>
<name>A0A6I9U3U8_SESIN</name>
<dbReference type="Gramene" id="SIN_1018922.t">
    <property type="protein sequence ID" value="SIN_1018922.t.cds1"/>
    <property type="gene ID" value="SIN_1018922"/>
</dbReference>
<dbReference type="Pfam" id="PF13041">
    <property type="entry name" value="PPR_2"/>
    <property type="match status" value="1"/>
</dbReference>
<organism evidence="3 4">
    <name type="scientific">Sesamum indicum</name>
    <name type="common">Oriental sesame</name>
    <name type="synonym">Sesamum orientale</name>
    <dbReference type="NCBI Taxonomy" id="4182"/>
    <lineage>
        <taxon>Eukaryota</taxon>
        <taxon>Viridiplantae</taxon>
        <taxon>Streptophyta</taxon>
        <taxon>Embryophyta</taxon>
        <taxon>Tracheophyta</taxon>
        <taxon>Spermatophyta</taxon>
        <taxon>Magnoliopsida</taxon>
        <taxon>eudicotyledons</taxon>
        <taxon>Gunneridae</taxon>
        <taxon>Pentapetalae</taxon>
        <taxon>asterids</taxon>
        <taxon>lamiids</taxon>
        <taxon>Lamiales</taxon>
        <taxon>Pedaliaceae</taxon>
        <taxon>Sesamum</taxon>
    </lineage>
</organism>
<dbReference type="InterPro" id="IPR046849">
    <property type="entry name" value="E2_motif"/>
</dbReference>
<dbReference type="GeneID" id="105171822"/>
<evidence type="ECO:0000313" key="3">
    <source>
        <dbReference type="Proteomes" id="UP000504604"/>
    </source>
</evidence>
<dbReference type="FunFam" id="1.25.40.10:FF:000351">
    <property type="entry name" value="Pentatricopeptide repeat-containing protein"/>
    <property type="match status" value="1"/>
</dbReference>
<evidence type="ECO:0000256" key="2">
    <source>
        <dbReference type="PROSITE-ProRule" id="PRU00708"/>
    </source>
</evidence>
<evidence type="ECO:0000313" key="4">
    <source>
        <dbReference type="RefSeq" id="XP_011091365.1"/>
    </source>
</evidence>
<dbReference type="InterPro" id="IPR002885">
    <property type="entry name" value="PPR_rpt"/>
</dbReference>
<dbReference type="NCBIfam" id="TIGR00756">
    <property type="entry name" value="PPR"/>
    <property type="match status" value="4"/>
</dbReference>
<feature type="repeat" description="PPR" evidence="2">
    <location>
        <begin position="427"/>
        <end position="461"/>
    </location>
</feature>